<protein>
    <submittedName>
        <fullName evidence="2">Cell wall protein Pga30p</fullName>
    </submittedName>
</protein>
<evidence type="ECO:0000313" key="3">
    <source>
        <dbReference type="Proteomes" id="UP000837801"/>
    </source>
</evidence>
<reference evidence="2" key="1">
    <citation type="submission" date="2022-03" db="EMBL/GenBank/DDBJ databases">
        <authorList>
            <person name="Legras J.-L."/>
            <person name="Devillers H."/>
            <person name="Grondin C."/>
        </authorList>
    </citation>
    <scope>NUCLEOTIDE SEQUENCE</scope>
    <source>
        <strain evidence="2">CLIB 1423</strain>
    </source>
</reference>
<keyword evidence="1" id="KW-0732">Signal</keyword>
<comment type="caution">
    <text evidence="2">The sequence shown here is derived from an EMBL/GenBank/DDBJ whole genome shotgun (WGS) entry which is preliminary data.</text>
</comment>
<accession>A0A9P0QR49</accession>
<feature type="signal peptide" evidence="1">
    <location>
        <begin position="1"/>
        <end position="18"/>
    </location>
</feature>
<dbReference type="EMBL" id="CAKXYY010000009">
    <property type="protein sequence ID" value="CAH2353140.1"/>
    <property type="molecule type" value="Genomic_DNA"/>
</dbReference>
<dbReference type="Proteomes" id="UP000837801">
    <property type="component" value="Unassembled WGS sequence"/>
</dbReference>
<sequence>MKFTTFALSAATFSSALAAVYDVQLFVDSSDASINGNGLSSIHEGAGINYFVLGTGAENFQYDDQTGVLTSTDTTANQIVYSVGVLGQYLSNGVTGSSKATFEGDKLSLGGNTTFYAAKNTGDPYNYSDRSYIVLVSDAEGSIPFNIKAVKTGSPSSSTPAPSSTGYTNDTTTTLTYTAGHTTVVTITSCAETVTDCPARHTPQVVTTVIPVTLTTTYCPASTTPTYVPYTSKTVAAESTTKATSAPATTHPAVTTAANGAAKVGSIAGAGLVAFAAYLL</sequence>
<organism evidence="2 3">
    <name type="scientific">[Candida] railenensis</name>
    <dbReference type="NCBI Taxonomy" id="45579"/>
    <lineage>
        <taxon>Eukaryota</taxon>
        <taxon>Fungi</taxon>
        <taxon>Dikarya</taxon>
        <taxon>Ascomycota</taxon>
        <taxon>Saccharomycotina</taxon>
        <taxon>Pichiomycetes</taxon>
        <taxon>Debaryomycetaceae</taxon>
        <taxon>Kurtzmaniella</taxon>
    </lineage>
</organism>
<dbReference type="AlphaFoldDB" id="A0A9P0QR49"/>
<dbReference type="OrthoDB" id="4018368at2759"/>
<evidence type="ECO:0000313" key="2">
    <source>
        <dbReference type="EMBL" id="CAH2353140.1"/>
    </source>
</evidence>
<feature type="chain" id="PRO_5040132608" evidence="1">
    <location>
        <begin position="19"/>
        <end position="280"/>
    </location>
</feature>
<keyword evidence="3" id="KW-1185">Reference proteome</keyword>
<gene>
    <name evidence="2" type="ORF">CLIB1423_09S03664</name>
</gene>
<proteinExistence type="predicted"/>
<evidence type="ECO:0000256" key="1">
    <source>
        <dbReference type="SAM" id="SignalP"/>
    </source>
</evidence>
<name>A0A9P0QR49_9ASCO</name>